<dbReference type="EMBL" id="AAGWQQ010000074">
    <property type="protein sequence ID" value="EBS7984402.1"/>
    <property type="molecule type" value="Genomic_DNA"/>
</dbReference>
<sequence length="82" mass="8781">MEIFGTYNTGWYTLKVVYHGGNTNRATLCVDGNSAGDLSLMYCPAISPANTLQVTSITSGNTSVLSWRYSAPPCTGVMRPCP</sequence>
<comment type="caution">
    <text evidence="1">The sequence shown here is derived from an EMBL/GenBank/DDBJ whole genome shotgun (WGS) entry which is preliminary data.</text>
</comment>
<gene>
    <name evidence="1" type="ORF">CEJ09_21655</name>
</gene>
<protein>
    <submittedName>
        <fullName evidence="1">Uncharacterized protein</fullName>
    </submittedName>
</protein>
<organism evidence="1">
    <name type="scientific">Salmonella enterica</name>
    <name type="common">Salmonella choleraesuis</name>
    <dbReference type="NCBI Taxonomy" id="28901"/>
    <lineage>
        <taxon>Bacteria</taxon>
        <taxon>Pseudomonadati</taxon>
        <taxon>Pseudomonadota</taxon>
        <taxon>Gammaproteobacteria</taxon>
        <taxon>Enterobacterales</taxon>
        <taxon>Enterobacteriaceae</taxon>
        <taxon>Salmonella</taxon>
    </lineage>
</organism>
<accession>A0A5V0QDF4</accession>
<name>A0A5V0QDF4_SALER</name>
<dbReference type="AlphaFoldDB" id="A0A5V0QDF4"/>
<reference evidence="1" key="1">
    <citation type="submission" date="2018-07" db="EMBL/GenBank/DDBJ databases">
        <authorList>
            <consortium name="PulseNet: The National Subtyping Network for Foodborne Disease Surveillance"/>
            <person name="Tarr C.L."/>
            <person name="Trees E."/>
            <person name="Katz L.S."/>
            <person name="Carleton-Romer H.A."/>
            <person name="Stroika S."/>
            <person name="Kucerova Z."/>
            <person name="Roache K.F."/>
            <person name="Sabol A.L."/>
            <person name="Besser J."/>
            <person name="Gerner-Smidt P."/>
        </authorList>
    </citation>
    <scope>NUCLEOTIDE SEQUENCE</scope>
    <source>
        <strain evidence="1">PNUSAS015592</strain>
    </source>
</reference>
<evidence type="ECO:0000313" key="1">
    <source>
        <dbReference type="EMBL" id="EBS7984402.1"/>
    </source>
</evidence>
<proteinExistence type="predicted"/>